<feature type="region of interest" description="Disordered" evidence="9">
    <location>
        <begin position="648"/>
        <end position="688"/>
    </location>
</feature>
<reference evidence="11" key="1">
    <citation type="journal article" date="2014" name="PLoS Genet.">
        <title>Signature Gene Expression Reveals Novel Clues to the Molecular Mechanisms of Dimorphic Transition in Penicillium marneffei.</title>
        <authorList>
            <person name="Yang E."/>
            <person name="Wang G."/>
            <person name="Cai J."/>
            <person name="Woo P.C."/>
            <person name="Lau S.K."/>
            <person name="Yuen K.-Y."/>
            <person name="Chow W.-N."/>
            <person name="Lin X."/>
        </authorList>
    </citation>
    <scope>NUCLEOTIDE SEQUENCE [LARGE SCALE GENOMIC DNA]</scope>
    <source>
        <strain evidence="11">PM1</strain>
    </source>
</reference>
<dbReference type="Gene3D" id="4.10.240.10">
    <property type="entry name" value="Zn(2)-C6 fungal-type DNA-binding domain"/>
    <property type="match status" value="1"/>
</dbReference>
<keyword evidence="5" id="KW-0238">DNA-binding</keyword>
<dbReference type="FunFam" id="4.10.240.10:FF:000012">
    <property type="entry name" value="C6 transcription factor"/>
    <property type="match status" value="1"/>
</dbReference>
<evidence type="ECO:0000256" key="8">
    <source>
        <dbReference type="SAM" id="Coils"/>
    </source>
</evidence>
<feature type="compositionally biased region" description="Basic and acidic residues" evidence="9">
    <location>
        <begin position="1482"/>
        <end position="1494"/>
    </location>
</feature>
<feature type="region of interest" description="Disordered" evidence="9">
    <location>
        <begin position="1127"/>
        <end position="1146"/>
    </location>
</feature>
<evidence type="ECO:0000256" key="6">
    <source>
        <dbReference type="ARBA" id="ARBA00023163"/>
    </source>
</evidence>
<feature type="region of interest" description="Disordered" evidence="9">
    <location>
        <begin position="894"/>
        <end position="935"/>
    </location>
</feature>
<proteinExistence type="inferred from homology"/>
<dbReference type="Pfam" id="PF10186">
    <property type="entry name" value="ATG14"/>
    <property type="match status" value="1"/>
</dbReference>
<dbReference type="InterPro" id="IPR001138">
    <property type="entry name" value="Zn2Cys6_DnaBD"/>
</dbReference>
<feature type="region of interest" description="Disordered" evidence="9">
    <location>
        <begin position="565"/>
        <end position="614"/>
    </location>
</feature>
<evidence type="ECO:0000256" key="4">
    <source>
        <dbReference type="ARBA" id="ARBA00023054"/>
    </source>
</evidence>
<evidence type="ECO:0000259" key="10">
    <source>
        <dbReference type="PROSITE" id="PS50048"/>
    </source>
</evidence>
<comment type="caution">
    <text evidence="11">The sequence shown here is derived from an EMBL/GenBank/DDBJ whole genome shotgun (WGS) entry which is preliminary data.</text>
</comment>
<evidence type="ECO:0000256" key="3">
    <source>
        <dbReference type="ARBA" id="ARBA00023015"/>
    </source>
</evidence>
<feature type="region of interest" description="Disordered" evidence="9">
    <location>
        <begin position="1457"/>
        <end position="1540"/>
    </location>
</feature>
<dbReference type="Pfam" id="PF00172">
    <property type="entry name" value="Zn_clus"/>
    <property type="match status" value="1"/>
</dbReference>
<dbReference type="CDD" id="cd12148">
    <property type="entry name" value="fungal_TF_MHR"/>
    <property type="match status" value="1"/>
</dbReference>
<dbReference type="InterPro" id="IPR018791">
    <property type="entry name" value="UV_resistance/autophagy_Atg14"/>
</dbReference>
<dbReference type="InterPro" id="IPR052780">
    <property type="entry name" value="AAA_Catabolism_Regulators"/>
</dbReference>
<feature type="compositionally biased region" description="Basic and acidic residues" evidence="9">
    <location>
        <begin position="744"/>
        <end position="753"/>
    </location>
</feature>
<sequence length="1665" mass="186871">MSDSNNNSRRERPLLFSVLMPLFTLKNRKLRHLQGLSIRNLSITPPSRARGKTIDDDDIPYSLKTPVKLAVQAQNRSVTQSRSYTDLKSISPKVQPLDGNQEQHDKQIRESRPNRRRSTLPWSGGDLESRQTKLEDIARSRMADVWFSIHCDGIDGPVYVSEVVEKTTNPDFRVLDLNVCGPHVSRMDQLCVKVWVKSENMSDYTLLLELHQSFRSLQFVGKSLETFHHPLPPNCVLFHFADGIFTNLTDLPPTQTNLAGFTNGSPHMEPQSTSSYDALMRLANLDDCIQDALATREKLESQINVILKKYQKSLELLNQVSQAEEKTALIKRGIANEKKQVRLSAKRRDELIASINARRESMTSGRENQNKTCTHLTDARLKLTFSASLLGHNREDAKGQIRRICEDLLAIYPIEPLSDKALAFTIAGLHLPNSKFDDIDREVVAAALGYTGHLVYLLSFYLSVPLPYPIKPYMSSTFIQDPVSAGLSRRTFPLYPVNVQYRFEYGVFLLNKNIEVLMNRFGLRVLDIRHTLPNLKYLLYVLTARTNELPARKAGGVRGLLLGRSTPMMSRQNSQDSFASSEIMPPHRMPSELLRNDANKSQTSPTTPPPFPLLSQARFASGCLAHPRPLPERRRPSPRRLTTAIARMESTHDGSMSQDAVSLNNGSYDESNRELRSETPPTQHRRGYQACDPCRKRKVKCDLGSVDNPRPPPCVRCRRESKRCEFSATRRKRKTSDAEPEQETPLRRDKRMMVGEVLYGESSSSIGSNGKREPSYGPTAPAPFDNGNLHKYAWPENSPHTVSQASPIIQKDHHQHSPVSASHYHDGRGIQSSAYQAQHSRGPPGSEIRQHVMNKTAADLLFPTISNSHDALHLLSEAAGRTEDLNRQRLENKARQSAGSYGAHMSATSSTMPRNPHHPYPKRSHQMSADGYSDTSADYRKQNFETYNDPGYLDAVKAWSRLRFVRAGWLSVEEAMAYIAYYYKHLAPLSPIVIPDFSPPSTHRTLLTDEPVLAVTMLTTASRYMKPKGDGAHTRGYYIHDRLWAYLRGMIERLFWGQEKFTGNSVGMGTPRSLDIPLPAQGQASLRGHLRSLGTVEALLILTDWHPRNLHFPPGDDENTLLDADALLPSRNDGDSDSRGPSGGGVEGRFAFQKWLEPTWRSDRMSWMLLSTAQALAFELGVFDRKAPSALESVAEQVRKRRVRRLIIVYITQGSGRLGIPSMLPLDRWSDDIEPTTPADATEAEIAIDRMQDLWVQISKIMSLSNTDLFPSKEYTSELIKTGRYKQQIAEFLPHLQKFRAYYDSVSLSPQMQNILTIEYEYTRIYVNCLALQAVVERWTTINNEPSSKSSAASSLRVLMEIYRVNEKYIQEVVDASRKILHIVLDCLVPDEQLKHCPTFTLGATEDDVRVSLDLQDRTIEALRTCVVDDVHLSNTISRLLELLTANIRTRFLRFAPTDRGADGDSHERSSQPSSRVASPRPTKDNNSTRRDSGAHWQHQIPTPTHNKLGYQFNQGAGESQQQHPVGSHHDPLAGIPAQPINSSNIGVSFMPPPPSVYYNYYGANGPSPPKLDDSNSIAQSVHEGGLPDWFALPLDQFFNSSATGVDQGLGGTGPMLGEFDMLEVLLNEQLDKDGNVGGPSAGNGVENMDGAPTPRNQHQHHPFM</sequence>
<dbReference type="PANTHER" id="PTHR31644">
    <property type="entry name" value="TRANSCRIPTIONAL ACTIVATOR ARO80-RELATED"/>
    <property type="match status" value="1"/>
</dbReference>
<evidence type="ECO:0000256" key="7">
    <source>
        <dbReference type="ARBA" id="ARBA00023242"/>
    </source>
</evidence>
<evidence type="ECO:0000256" key="9">
    <source>
        <dbReference type="SAM" id="MobiDB-lite"/>
    </source>
</evidence>
<dbReference type="EMBL" id="JPOX01000005">
    <property type="protein sequence ID" value="KFX51294.1"/>
    <property type="molecule type" value="Genomic_DNA"/>
</dbReference>
<dbReference type="SMART" id="SM00066">
    <property type="entry name" value="GAL4"/>
    <property type="match status" value="1"/>
</dbReference>
<feature type="compositionally biased region" description="Polar residues" evidence="9">
    <location>
        <begin position="567"/>
        <end position="580"/>
    </location>
</feature>
<dbReference type="GO" id="GO:0009074">
    <property type="term" value="P:aromatic amino acid family catabolic process"/>
    <property type="evidence" value="ECO:0007669"/>
    <property type="project" value="TreeGrafter"/>
</dbReference>
<dbReference type="PROSITE" id="PS50048">
    <property type="entry name" value="ZN2_CY6_FUNGAL_2"/>
    <property type="match status" value="1"/>
</dbReference>
<feature type="region of interest" description="Disordered" evidence="9">
    <location>
        <begin position="74"/>
        <end position="127"/>
    </location>
</feature>
<comment type="similarity">
    <text evidence="1">Belongs to the ATG14 family.</text>
</comment>
<dbReference type="PANTHER" id="PTHR31644:SF2">
    <property type="entry name" value="TRANSCRIPTIONAL ACTIVATOR ARO80-RELATED"/>
    <property type="match status" value="1"/>
</dbReference>
<feature type="compositionally biased region" description="Basic and acidic residues" evidence="9">
    <location>
        <begin position="101"/>
        <end position="113"/>
    </location>
</feature>
<organism evidence="11">
    <name type="scientific">Talaromyces marneffei PM1</name>
    <dbReference type="NCBI Taxonomy" id="1077442"/>
    <lineage>
        <taxon>Eukaryota</taxon>
        <taxon>Fungi</taxon>
        <taxon>Dikarya</taxon>
        <taxon>Ascomycota</taxon>
        <taxon>Pezizomycotina</taxon>
        <taxon>Eurotiomycetes</taxon>
        <taxon>Eurotiomycetidae</taxon>
        <taxon>Eurotiales</taxon>
        <taxon>Trichocomaceae</taxon>
        <taxon>Talaromyces</taxon>
        <taxon>Talaromyces sect. Talaromyces</taxon>
    </lineage>
</organism>
<dbReference type="eggNOG" id="ENOG502QQTI">
    <property type="taxonomic scope" value="Eukaryota"/>
</dbReference>
<keyword evidence="3" id="KW-0805">Transcription regulation</keyword>
<dbReference type="InterPro" id="IPR036864">
    <property type="entry name" value="Zn2-C6_fun-type_DNA-bd_sf"/>
</dbReference>
<dbReference type="GO" id="GO:0045944">
    <property type="term" value="P:positive regulation of transcription by RNA polymerase II"/>
    <property type="evidence" value="ECO:0007669"/>
    <property type="project" value="TreeGrafter"/>
</dbReference>
<feature type="domain" description="Zn(2)-C6 fungal-type" evidence="10">
    <location>
        <begin position="690"/>
        <end position="726"/>
    </location>
</feature>
<feature type="compositionally biased region" description="Polar residues" evidence="9">
    <location>
        <begin position="1500"/>
        <end position="1525"/>
    </location>
</feature>
<feature type="coiled-coil region" evidence="8">
    <location>
        <begin position="282"/>
        <end position="327"/>
    </location>
</feature>
<evidence type="ECO:0000313" key="11">
    <source>
        <dbReference type="EMBL" id="KFX51294.1"/>
    </source>
</evidence>
<dbReference type="GO" id="GO:0032991">
    <property type="term" value="C:protein-containing complex"/>
    <property type="evidence" value="ECO:0007669"/>
    <property type="project" value="UniProtKB-ARBA"/>
</dbReference>
<feature type="compositionally biased region" description="Basic residues" evidence="9">
    <location>
        <begin position="915"/>
        <end position="925"/>
    </location>
</feature>
<dbReference type="HOGENOM" id="CLU_242262_0_0_1"/>
<evidence type="ECO:0000256" key="2">
    <source>
        <dbReference type="ARBA" id="ARBA00013807"/>
    </source>
</evidence>
<feature type="compositionally biased region" description="Basic and acidic residues" evidence="9">
    <location>
        <begin position="1460"/>
        <end position="1470"/>
    </location>
</feature>
<feature type="compositionally biased region" description="Polar residues" evidence="9">
    <location>
        <begin position="653"/>
        <end position="669"/>
    </location>
</feature>
<evidence type="ECO:0000256" key="5">
    <source>
        <dbReference type="ARBA" id="ARBA00023125"/>
    </source>
</evidence>
<dbReference type="GO" id="GO:0003677">
    <property type="term" value="F:DNA binding"/>
    <property type="evidence" value="ECO:0007669"/>
    <property type="project" value="UniProtKB-KW"/>
</dbReference>
<dbReference type="SUPFAM" id="SSF57701">
    <property type="entry name" value="Zn2/Cys6 DNA-binding domain"/>
    <property type="match status" value="1"/>
</dbReference>
<keyword evidence="7" id="KW-0539">Nucleus</keyword>
<dbReference type="PROSITE" id="PS00463">
    <property type="entry name" value="ZN2_CY6_FUNGAL_1"/>
    <property type="match status" value="1"/>
</dbReference>
<feature type="region of interest" description="Disordered" evidence="9">
    <location>
        <begin position="1634"/>
        <end position="1665"/>
    </location>
</feature>
<feature type="compositionally biased region" description="Polar residues" evidence="9">
    <location>
        <begin position="74"/>
        <end position="88"/>
    </location>
</feature>
<keyword evidence="6" id="KW-0804">Transcription</keyword>
<name>A0A093VMR2_TALMA</name>
<dbReference type="GO" id="GO:0005634">
    <property type="term" value="C:nucleus"/>
    <property type="evidence" value="ECO:0007669"/>
    <property type="project" value="TreeGrafter"/>
</dbReference>
<keyword evidence="4 8" id="KW-0175">Coiled coil</keyword>
<accession>A0A093VMR2</accession>
<gene>
    <name evidence="11" type="ORF">GQ26_0051280</name>
</gene>
<feature type="region of interest" description="Disordered" evidence="9">
    <location>
        <begin position="725"/>
        <end position="803"/>
    </location>
</feature>
<dbReference type="GO" id="GO:0005737">
    <property type="term" value="C:cytoplasm"/>
    <property type="evidence" value="ECO:0007669"/>
    <property type="project" value="UniProtKB-ARBA"/>
</dbReference>
<evidence type="ECO:0000256" key="1">
    <source>
        <dbReference type="ARBA" id="ARBA00009574"/>
    </source>
</evidence>
<dbReference type="GO" id="GO:0000981">
    <property type="term" value="F:DNA-binding transcription factor activity, RNA polymerase II-specific"/>
    <property type="evidence" value="ECO:0007669"/>
    <property type="project" value="InterPro"/>
</dbReference>
<dbReference type="GO" id="GO:0008270">
    <property type="term" value="F:zinc ion binding"/>
    <property type="evidence" value="ECO:0007669"/>
    <property type="project" value="InterPro"/>
</dbReference>
<protein>
    <recommendedName>
        <fullName evidence="2">Autophagy-related protein 14</fullName>
    </recommendedName>
</protein>
<dbReference type="CDD" id="cd00067">
    <property type="entry name" value="GAL4"/>
    <property type="match status" value="1"/>
</dbReference>